<feature type="compositionally biased region" description="Basic residues" evidence="1">
    <location>
        <begin position="201"/>
        <end position="210"/>
    </location>
</feature>
<feature type="compositionally biased region" description="Low complexity" evidence="1">
    <location>
        <begin position="44"/>
        <end position="57"/>
    </location>
</feature>
<sequence>MLPSASRRHLSGSRPGTRSAFSQHCCFTAYEKLRGSDADGGGAVSSSSSRSAATAAAEADERGEVGRSVAPKDCGGGGGCRSVLRRRIGFRPTIASSSMSRSGLQGSAALGIFERLPDGPCPDKIGEGQVYEAISCGPRTSVFFHLSPLLASLPAPLATGISLSLAAEESPTPTTAARCGPRSGTPTGRGSRGRSAAGRAPSRRPRTRRGRSADGADVGGDGRGPVGAHAPYTSTGRLRSARLLSPPPWRRRRRQPRPPTRGAPSGCGTASCLSPSVKTSAKSSAARMMTVLVSKLASPPPGLLLSACCASATALPGAGDPGGPRYQPIDRPCMPMDATAAAGSPPDHHTTSPPPSSSLFTFRLHQHGSYR</sequence>
<feature type="region of interest" description="Disordered" evidence="1">
    <location>
        <begin position="1"/>
        <end position="20"/>
    </location>
</feature>
<accession>A0A8T0N2Q1</accession>
<feature type="compositionally biased region" description="Low complexity" evidence="1">
    <location>
        <begin position="169"/>
        <end position="200"/>
    </location>
</feature>
<feature type="region of interest" description="Disordered" evidence="1">
    <location>
        <begin position="36"/>
        <end position="70"/>
    </location>
</feature>
<evidence type="ECO:0000313" key="2">
    <source>
        <dbReference type="EMBL" id="KAG2543133.1"/>
    </source>
</evidence>
<dbReference type="EMBL" id="CM029054">
    <property type="protein sequence ID" value="KAG2543133.1"/>
    <property type="molecule type" value="Genomic_DNA"/>
</dbReference>
<keyword evidence="3" id="KW-1185">Reference proteome</keyword>
<proteinExistence type="predicted"/>
<feature type="region of interest" description="Disordered" evidence="1">
    <location>
        <begin position="334"/>
        <end position="371"/>
    </location>
</feature>
<feature type="region of interest" description="Disordered" evidence="1">
    <location>
        <begin position="169"/>
        <end position="276"/>
    </location>
</feature>
<organism evidence="2 3">
    <name type="scientific">Panicum virgatum</name>
    <name type="common">Blackwell switchgrass</name>
    <dbReference type="NCBI Taxonomy" id="38727"/>
    <lineage>
        <taxon>Eukaryota</taxon>
        <taxon>Viridiplantae</taxon>
        <taxon>Streptophyta</taxon>
        <taxon>Embryophyta</taxon>
        <taxon>Tracheophyta</taxon>
        <taxon>Spermatophyta</taxon>
        <taxon>Magnoliopsida</taxon>
        <taxon>Liliopsida</taxon>
        <taxon>Poales</taxon>
        <taxon>Poaceae</taxon>
        <taxon>PACMAD clade</taxon>
        <taxon>Panicoideae</taxon>
        <taxon>Panicodae</taxon>
        <taxon>Paniceae</taxon>
        <taxon>Panicinae</taxon>
        <taxon>Panicum</taxon>
        <taxon>Panicum sect. Hiantes</taxon>
    </lineage>
</organism>
<comment type="caution">
    <text evidence="2">The sequence shown here is derived from an EMBL/GenBank/DDBJ whole genome shotgun (WGS) entry which is preliminary data.</text>
</comment>
<feature type="compositionally biased region" description="Basic residues" evidence="1">
    <location>
        <begin position="1"/>
        <end position="11"/>
    </location>
</feature>
<evidence type="ECO:0000256" key="1">
    <source>
        <dbReference type="SAM" id="MobiDB-lite"/>
    </source>
</evidence>
<dbReference type="Proteomes" id="UP000823388">
    <property type="component" value="Chromosome 9N"/>
</dbReference>
<evidence type="ECO:0000313" key="3">
    <source>
        <dbReference type="Proteomes" id="UP000823388"/>
    </source>
</evidence>
<reference evidence="2" key="1">
    <citation type="submission" date="2020-05" db="EMBL/GenBank/DDBJ databases">
        <title>WGS assembly of Panicum virgatum.</title>
        <authorList>
            <person name="Lovell J.T."/>
            <person name="Jenkins J."/>
            <person name="Shu S."/>
            <person name="Juenger T.E."/>
            <person name="Schmutz J."/>
        </authorList>
    </citation>
    <scope>NUCLEOTIDE SEQUENCE</scope>
    <source>
        <strain evidence="2">AP13</strain>
    </source>
</reference>
<dbReference type="AlphaFoldDB" id="A0A8T0N2Q1"/>
<protein>
    <submittedName>
        <fullName evidence="2">Uncharacterized protein</fullName>
    </submittedName>
</protein>
<gene>
    <name evidence="2" type="ORF">PVAP13_9NG730077</name>
</gene>
<name>A0A8T0N2Q1_PANVG</name>